<evidence type="ECO:0000313" key="1">
    <source>
        <dbReference type="EMBL" id="AKE41245.1"/>
    </source>
</evidence>
<evidence type="ECO:0000313" key="4">
    <source>
        <dbReference type="Proteomes" id="UP000271380"/>
    </source>
</evidence>
<evidence type="ECO:0000313" key="3">
    <source>
        <dbReference type="Proteomes" id="UP000033457"/>
    </source>
</evidence>
<accession>A0A0F6R0D4</accession>
<dbReference type="Proteomes" id="UP000271380">
    <property type="component" value="Chromosome"/>
</dbReference>
<keyword evidence="3" id="KW-1185">Reference proteome</keyword>
<organism evidence="1 3">
    <name type="scientific">Corynebacterium kutscheri</name>
    <dbReference type="NCBI Taxonomy" id="35755"/>
    <lineage>
        <taxon>Bacteria</taxon>
        <taxon>Bacillati</taxon>
        <taxon>Actinomycetota</taxon>
        <taxon>Actinomycetes</taxon>
        <taxon>Mycobacteriales</taxon>
        <taxon>Corynebacteriaceae</taxon>
        <taxon>Corynebacterium</taxon>
    </lineage>
</organism>
<dbReference type="OrthoDB" id="4420946at2"/>
<proteinExistence type="predicted"/>
<dbReference type="RefSeq" id="WP_046439423.1">
    <property type="nucleotide sequence ID" value="NZ_CP011312.1"/>
</dbReference>
<gene>
    <name evidence="2" type="ORF">NCTC949_01636</name>
    <name evidence="1" type="ORF">UL82_05350</name>
</gene>
<reference evidence="2 4" key="2">
    <citation type="submission" date="2018-12" db="EMBL/GenBank/DDBJ databases">
        <authorList>
            <consortium name="Pathogen Informatics"/>
        </authorList>
    </citation>
    <scope>NUCLEOTIDE SEQUENCE [LARGE SCALE GENOMIC DNA]</scope>
    <source>
        <strain evidence="2 4">NCTC949</strain>
    </source>
</reference>
<protein>
    <submittedName>
        <fullName evidence="1">Uncharacterized protein</fullName>
    </submittedName>
</protein>
<dbReference type="Proteomes" id="UP000033457">
    <property type="component" value="Chromosome"/>
</dbReference>
<dbReference type="STRING" id="35755.UL82_05350"/>
<dbReference type="KEGG" id="cku:UL82_05350"/>
<sequence length="255" mass="28655">MNIRNIVYSPIQNIALWLGAWLYGQESFDDLDYALTELGGPHRLYGGEFFTTDFLLQVRNTTSPLIDNPRPHTPLLQVALTGPGDPIRLPPHSEAMRYITEGAIFIADHNPYRYHVLVPQFDASGCQWRWYEYEGLLPAPNYLLPGEADYALTQAATTAAQLIEHCDTSHTTKLPNPRLTVGSLSDFYENPGLPDHIPPRAAQLIARADRVAAIVETVTQVAQDHEFDPELLSLARHIRHARMAACTYALVEWAR</sequence>
<dbReference type="AlphaFoldDB" id="A0A0F6R0D4"/>
<evidence type="ECO:0000313" key="2">
    <source>
        <dbReference type="EMBL" id="VEH08521.1"/>
    </source>
</evidence>
<dbReference type="HOGENOM" id="CLU_098573_0_0_11"/>
<reference evidence="1 3" key="1">
    <citation type="journal article" date="2015" name="Genome Announc.">
        <title>Complete Genome Sequence of Corynebacterium kutscheri DSM 20755, a Corynebacterial Type Strain with Remarkably Low G+C Content of Chromosomal DNA.</title>
        <authorList>
            <person name="Ruckert C."/>
            <person name="Albersmeier A."/>
            <person name="Winkler A."/>
            <person name="Tauch A."/>
        </authorList>
    </citation>
    <scope>NUCLEOTIDE SEQUENCE [LARGE SCALE GENOMIC DNA]</scope>
    <source>
        <strain evidence="1 3">DSM 20755</strain>
    </source>
</reference>
<dbReference type="EMBL" id="CP011312">
    <property type="protein sequence ID" value="AKE41245.1"/>
    <property type="molecule type" value="Genomic_DNA"/>
</dbReference>
<dbReference type="EMBL" id="LR134377">
    <property type="protein sequence ID" value="VEH08521.1"/>
    <property type="molecule type" value="Genomic_DNA"/>
</dbReference>
<name>A0A0F6R0D4_9CORY</name>